<feature type="transmembrane region" description="Helical" evidence="12">
    <location>
        <begin position="182"/>
        <end position="208"/>
    </location>
</feature>
<feature type="transmembrane region" description="Helical" evidence="12">
    <location>
        <begin position="59"/>
        <end position="82"/>
    </location>
</feature>
<evidence type="ECO:0000256" key="4">
    <source>
        <dbReference type="ARBA" id="ARBA00022547"/>
    </source>
</evidence>
<gene>
    <name evidence="13" type="primary">atp6</name>
</gene>
<keyword evidence="10" id="KW-0066">ATP synthesis</keyword>
<dbReference type="AlphaFoldDB" id="A2T5A8"/>
<dbReference type="Pfam" id="PF00119">
    <property type="entry name" value="ATP-synt_A"/>
    <property type="match status" value="1"/>
</dbReference>
<dbReference type="InterPro" id="IPR000568">
    <property type="entry name" value="ATP_synth_F0_asu"/>
</dbReference>
<dbReference type="NCBIfam" id="TIGR01131">
    <property type="entry name" value="ATP_synt_6_or_A"/>
    <property type="match status" value="1"/>
</dbReference>
<evidence type="ECO:0000256" key="3">
    <source>
        <dbReference type="ARBA" id="ARBA00022448"/>
    </source>
</evidence>
<name>A2T5A8_TIGCA</name>
<dbReference type="PRINTS" id="PR00123">
    <property type="entry name" value="ATPASEA"/>
</dbReference>
<geneLocation type="mitochondrion" evidence="13"/>
<feature type="transmembrane region" description="Helical" evidence="12">
    <location>
        <begin position="157"/>
        <end position="175"/>
    </location>
</feature>
<keyword evidence="6" id="KW-0375">Hydrogen ion transport</keyword>
<evidence type="ECO:0000256" key="12">
    <source>
        <dbReference type="SAM" id="Phobius"/>
    </source>
</evidence>
<dbReference type="CDD" id="cd00310">
    <property type="entry name" value="ATP-synt_Fo_a_6"/>
    <property type="match status" value="1"/>
</dbReference>
<evidence type="ECO:0000256" key="5">
    <source>
        <dbReference type="ARBA" id="ARBA00022692"/>
    </source>
</evidence>
<keyword evidence="3" id="KW-0813">Transport</keyword>
<evidence type="ECO:0000256" key="8">
    <source>
        <dbReference type="ARBA" id="ARBA00023065"/>
    </source>
</evidence>
<keyword evidence="9 12" id="KW-0472">Membrane</keyword>
<proteinExistence type="inferred from homology"/>
<dbReference type="PANTHER" id="PTHR11410">
    <property type="entry name" value="ATP SYNTHASE SUBUNIT A"/>
    <property type="match status" value="1"/>
</dbReference>
<dbReference type="GO" id="GO:0046933">
    <property type="term" value="F:proton-transporting ATP synthase activity, rotational mechanism"/>
    <property type="evidence" value="ECO:0007669"/>
    <property type="project" value="TreeGrafter"/>
</dbReference>
<dbReference type="GO" id="GO:0005743">
    <property type="term" value="C:mitochondrial inner membrane"/>
    <property type="evidence" value="ECO:0007669"/>
    <property type="project" value="UniProtKB-SubCell"/>
</dbReference>
<accession>A2T5A8</accession>
<dbReference type="InterPro" id="IPR023011">
    <property type="entry name" value="ATP_synth_F0_asu_AS"/>
</dbReference>
<evidence type="ECO:0000256" key="6">
    <source>
        <dbReference type="ARBA" id="ARBA00022781"/>
    </source>
</evidence>
<evidence type="ECO:0000256" key="7">
    <source>
        <dbReference type="ARBA" id="ARBA00022989"/>
    </source>
</evidence>
<dbReference type="EMBL" id="DQ917374">
    <property type="protein sequence ID" value="ABK79934.1"/>
    <property type="molecule type" value="Genomic_DNA"/>
</dbReference>
<dbReference type="PANTHER" id="PTHR11410:SF0">
    <property type="entry name" value="ATP SYNTHASE SUBUNIT A"/>
    <property type="match status" value="1"/>
</dbReference>
<evidence type="ECO:0000256" key="2">
    <source>
        <dbReference type="ARBA" id="ARBA00006810"/>
    </source>
</evidence>
<comment type="subcellular location">
    <subcellularLocation>
        <location evidence="1">Membrane</location>
        <topology evidence="1">Multi-pass membrane protein</topology>
    </subcellularLocation>
    <subcellularLocation>
        <location evidence="11">Mitochondrion inner membrane</location>
        <topology evidence="11">Multi-pass membrane protein</topology>
    </subcellularLocation>
</comment>
<evidence type="ECO:0000256" key="9">
    <source>
        <dbReference type="ARBA" id="ARBA00023136"/>
    </source>
</evidence>
<keyword evidence="7 12" id="KW-1133">Transmembrane helix</keyword>
<feature type="transmembrane region" description="Helical" evidence="12">
    <location>
        <begin position="88"/>
        <end position="111"/>
    </location>
</feature>
<feature type="transmembrane region" description="Helical" evidence="12">
    <location>
        <begin position="123"/>
        <end position="145"/>
    </location>
</feature>
<reference evidence="13" key="2">
    <citation type="journal article" date="2007" name="Gene">
        <title>Three divergent mitochondrial genomes from California populations of the copepod Tigriopus californicus.</title>
        <authorList>
            <person name="Burton R.S."/>
            <person name="Byrne R.J."/>
            <person name="Rawson P.D."/>
        </authorList>
    </citation>
    <scope>NUCLEOTIDE SEQUENCE</scope>
    <source>
        <strain evidence="13">Santa Cruz</strain>
    </source>
</reference>
<reference evidence="13" key="1">
    <citation type="submission" date="2006-08" db="EMBL/GenBank/DDBJ databases">
        <authorList>
            <person name="Burton R."/>
            <person name="Byrne R."/>
            <person name="Rawson P."/>
        </authorList>
    </citation>
    <scope>NUCLEOTIDE SEQUENCE</scope>
    <source>
        <strain evidence="13">Santa Cruz</strain>
    </source>
</reference>
<organism evidence="13">
    <name type="scientific">Tigriopus californicus</name>
    <name type="common">Marine copepod</name>
    <dbReference type="NCBI Taxonomy" id="6832"/>
    <lineage>
        <taxon>Eukaryota</taxon>
        <taxon>Metazoa</taxon>
        <taxon>Ecdysozoa</taxon>
        <taxon>Arthropoda</taxon>
        <taxon>Crustacea</taxon>
        <taxon>Multicrustacea</taxon>
        <taxon>Hexanauplia</taxon>
        <taxon>Copepoda</taxon>
        <taxon>Harpacticoida</taxon>
        <taxon>Harpacticidae</taxon>
        <taxon>Tigriopus</taxon>
    </lineage>
</organism>
<evidence type="ECO:0000256" key="10">
    <source>
        <dbReference type="ARBA" id="ARBA00023310"/>
    </source>
</evidence>
<keyword evidence="4" id="KW-0138">CF(0)</keyword>
<evidence type="ECO:0000256" key="1">
    <source>
        <dbReference type="ARBA" id="ARBA00004141"/>
    </source>
</evidence>
<keyword evidence="13" id="KW-0496">Mitochondrion</keyword>
<evidence type="ECO:0000313" key="13">
    <source>
        <dbReference type="EMBL" id="ABK79934.1"/>
    </source>
</evidence>
<dbReference type="Gene3D" id="1.20.120.220">
    <property type="entry name" value="ATP synthase, F0 complex, subunit A"/>
    <property type="match status" value="1"/>
</dbReference>
<keyword evidence="8" id="KW-0406">Ion transport</keyword>
<dbReference type="InterPro" id="IPR035908">
    <property type="entry name" value="F0_ATP_A_sf"/>
</dbReference>
<protein>
    <recommendedName>
        <fullName evidence="11">ATP synthase subunit a</fullName>
    </recommendedName>
</protein>
<dbReference type="PROSITE" id="PS00449">
    <property type="entry name" value="ATPASE_A"/>
    <property type="match status" value="1"/>
</dbReference>
<comment type="similarity">
    <text evidence="2">Belongs to the ATPase A chain family.</text>
</comment>
<dbReference type="GO" id="GO:0045259">
    <property type="term" value="C:proton-transporting ATP synthase complex"/>
    <property type="evidence" value="ECO:0007669"/>
    <property type="project" value="UniProtKB-KW"/>
</dbReference>
<evidence type="ECO:0000256" key="11">
    <source>
        <dbReference type="RuleBase" id="RU004450"/>
    </source>
</evidence>
<sequence>MGNLFGVFSPYVGWSSWGLNWSAVFMTMGILPSSYWVSGYPLMATIKSLFSGLSREFSSLLSGFQQPGSLLIPCSMMIFIVFSNLMGLLPYVFTSTAHLSFTLSLALPLWMGQILLSAYKQPLWVLGHFVPEGAPMVLGPFMVLIEITSNVIRPLTLAVRLFANLTAGHILVVLLSSTCGGLMTFAGLGVLVLLFVLELAVCVIQGYVFSTLNILYFSESETKVVVSC</sequence>
<feature type="transmembrane region" description="Helical" evidence="12">
    <location>
        <begin position="20"/>
        <end position="38"/>
    </location>
</feature>
<keyword evidence="5 12" id="KW-0812">Transmembrane</keyword>
<dbReference type="SUPFAM" id="SSF81336">
    <property type="entry name" value="F1F0 ATP synthase subunit A"/>
    <property type="match status" value="1"/>
</dbReference>
<dbReference type="InterPro" id="IPR045083">
    <property type="entry name" value="ATP_synth_F0_asu_bact/mt"/>
</dbReference>